<feature type="compositionally biased region" description="Polar residues" evidence="1">
    <location>
        <begin position="107"/>
        <end position="121"/>
    </location>
</feature>
<gene>
    <name evidence="3" type="ORF">SEMRO_74_G040720.1</name>
</gene>
<protein>
    <submittedName>
        <fullName evidence="3">Uncharacterized protein</fullName>
    </submittedName>
</protein>
<evidence type="ECO:0000313" key="4">
    <source>
        <dbReference type="Proteomes" id="UP001153069"/>
    </source>
</evidence>
<comment type="caution">
    <text evidence="3">The sequence shown here is derived from an EMBL/GenBank/DDBJ whole genome shotgun (WGS) entry which is preliminary data.</text>
</comment>
<dbReference type="Proteomes" id="UP001153069">
    <property type="component" value="Unassembled WGS sequence"/>
</dbReference>
<dbReference type="AlphaFoldDB" id="A0A9N8DHY7"/>
<keyword evidence="4" id="KW-1185">Reference proteome</keyword>
<accession>A0A9N8DHY7</accession>
<evidence type="ECO:0000256" key="2">
    <source>
        <dbReference type="SAM" id="SignalP"/>
    </source>
</evidence>
<dbReference type="EMBL" id="CAICTM010000073">
    <property type="protein sequence ID" value="CAB9500029.1"/>
    <property type="molecule type" value="Genomic_DNA"/>
</dbReference>
<sequence length="136" mass="14675">MMKHWFLVFSFLSSALAFSPALHASTARCSHELKAHDDDDDTANSRRDFLAAASLLLWPTTAFADDDATATIHKVDYPVDGKCGQADVPEKVVGLVKTFGGFKDGSCSTEGYTAAQGTASGTGEKDSKRTYDIYEK</sequence>
<evidence type="ECO:0000313" key="3">
    <source>
        <dbReference type="EMBL" id="CAB9500029.1"/>
    </source>
</evidence>
<name>A0A9N8DHY7_9STRA</name>
<evidence type="ECO:0000256" key="1">
    <source>
        <dbReference type="SAM" id="MobiDB-lite"/>
    </source>
</evidence>
<feature type="signal peptide" evidence="2">
    <location>
        <begin position="1"/>
        <end position="17"/>
    </location>
</feature>
<feature type="compositionally biased region" description="Basic and acidic residues" evidence="1">
    <location>
        <begin position="123"/>
        <end position="136"/>
    </location>
</feature>
<keyword evidence="2" id="KW-0732">Signal</keyword>
<reference evidence="3" key="1">
    <citation type="submission" date="2020-06" db="EMBL/GenBank/DDBJ databases">
        <authorList>
            <consortium name="Plant Systems Biology data submission"/>
        </authorList>
    </citation>
    <scope>NUCLEOTIDE SEQUENCE</scope>
    <source>
        <strain evidence="3">D6</strain>
    </source>
</reference>
<feature type="chain" id="PRO_5040484266" evidence="2">
    <location>
        <begin position="18"/>
        <end position="136"/>
    </location>
</feature>
<feature type="region of interest" description="Disordered" evidence="1">
    <location>
        <begin position="107"/>
        <end position="136"/>
    </location>
</feature>
<proteinExistence type="predicted"/>
<organism evidence="3 4">
    <name type="scientific">Seminavis robusta</name>
    <dbReference type="NCBI Taxonomy" id="568900"/>
    <lineage>
        <taxon>Eukaryota</taxon>
        <taxon>Sar</taxon>
        <taxon>Stramenopiles</taxon>
        <taxon>Ochrophyta</taxon>
        <taxon>Bacillariophyta</taxon>
        <taxon>Bacillariophyceae</taxon>
        <taxon>Bacillariophycidae</taxon>
        <taxon>Naviculales</taxon>
        <taxon>Naviculaceae</taxon>
        <taxon>Seminavis</taxon>
    </lineage>
</organism>